<dbReference type="AlphaFoldDB" id="A0A9D6Z4B5"/>
<name>A0A9D6Z4B5_9BACT</name>
<proteinExistence type="predicted"/>
<dbReference type="Proteomes" id="UP000807825">
    <property type="component" value="Unassembled WGS sequence"/>
</dbReference>
<evidence type="ECO:0000313" key="2">
    <source>
        <dbReference type="Proteomes" id="UP000807825"/>
    </source>
</evidence>
<evidence type="ECO:0000313" key="1">
    <source>
        <dbReference type="EMBL" id="MBI5250755.1"/>
    </source>
</evidence>
<accession>A0A9D6Z4B5</accession>
<comment type="caution">
    <text evidence="1">The sequence shown here is derived from an EMBL/GenBank/DDBJ whole genome shotgun (WGS) entry which is preliminary data.</text>
</comment>
<protein>
    <submittedName>
        <fullName evidence="1">Uncharacterized protein</fullName>
    </submittedName>
</protein>
<organism evidence="1 2">
    <name type="scientific">Desulfomonile tiedjei</name>
    <dbReference type="NCBI Taxonomy" id="2358"/>
    <lineage>
        <taxon>Bacteria</taxon>
        <taxon>Pseudomonadati</taxon>
        <taxon>Thermodesulfobacteriota</taxon>
        <taxon>Desulfomonilia</taxon>
        <taxon>Desulfomonilales</taxon>
        <taxon>Desulfomonilaceae</taxon>
        <taxon>Desulfomonile</taxon>
    </lineage>
</organism>
<sequence length="273" mass="30555">MELSDEFLFKFLLSNRFGHFSCVKSLAKWEVPSQDLPGTWMPKIAGKLVPCQTGYHLARKKDLIEWIGPLLYVAEPRGQLTPSDRKVVASEVRLLFRVETWNDRTARLFAADCAEHVLAYYQYIDVINPQHTSIRQGIQDLQQAIQDARACADDLISPSEMLKSAKLADYAAKRLGHLILGSKDYAAAWAAALSTKWATSKEKPWVAARKASKYAAACVGIVELAPAMITQACNQVVMQLASRDPDQELGDSAGDSERKWQNDQLWSRLNRAC</sequence>
<reference evidence="1" key="1">
    <citation type="submission" date="2020-07" db="EMBL/GenBank/DDBJ databases">
        <title>Huge and variable diversity of episymbiotic CPR bacteria and DPANN archaea in groundwater ecosystems.</title>
        <authorList>
            <person name="He C.Y."/>
            <person name="Keren R."/>
            <person name="Whittaker M."/>
            <person name="Farag I.F."/>
            <person name="Doudna J."/>
            <person name="Cate J.H.D."/>
            <person name="Banfield J.F."/>
        </authorList>
    </citation>
    <scope>NUCLEOTIDE SEQUENCE</scope>
    <source>
        <strain evidence="1">NC_groundwater_1664_Pr3_B-0.1um_52_9</strain>
    </source>
</reference>
<gene>
    <name evidence="1" type="ORF">HY912_14790</name>
</gene>
<dbReference type="EMBL" id="JACRDE010000385">
    <property type="protein sequence ID" value="MBI5250755.1"/>
    <property type="molecule type" value="Genomic_DNA"/>
</dbReference>